<dbReference type="Pfam" id="PF02397">
    <property type="entry name" value="Bac_transf"/>
    <property type="match status" value="1"/>
</dbReference>
<dbReference type="PANTHER" id="PTHR30576">
    <property type="entry name" value="COLANIC BIOSYNTHESIS UDP-GLUCOSE LIPID CARRIER TRANSFERASE"/>
    <property type="match status" value="1"/>
</dbReference>
<dbReference type="EC" id="2.7.8.-" evidence="5"/>
<feature type="domain" description="Bacterial sugar transferase" evidence="4">
    <location>
        <begin position="5"/>
        <end position="202"/>
    </location>
</feature>
<evidence type="ECO:0000313" key="6">
    <source>
        <dbReference type="Proteomes" id="UP000201613"/>
    </source>
</evidence>
<keyword evidence="3" id="KW-0812">Transmembrane</keyword>
<evidence type="ECO:0000313" key="5">
    <source>
        <dbReference type="EMBL" id="SMY06533.1"/>
    </source>
</evidence>
<sequence length="205" mass="23224">MTWSKRLLDLAVAIPACLIALPILLVLCLLLLIREGRPIFYISERMKTPTEGFGLVKLRTMRPSPPGTEAGVTGGDKSDRMSDFHRLLRRTRADELPQLWNVLKGDMSLVGPRPPLRVYVEDYPELYGEVLQCRPGVTGIASLRFHRREEQLLAACRSAAETDAVYRRRCVPRKAHMDILYRNSQSVCGDISLIIQTIARLFGRH</sequence>
<feature type="transmembrane region" description="Helical" evidence="3">
    <location>
        <begin position="12"/>
        <end position="33"/>
    </location>
</feature>
<reference evidence="5 6" key="1">
    <citation type="submission" date="2017-05" db="EMBL/GenBank/DDBJ databases">
        <authorList>
            <person name="Song R."/>
            <person name="Chenine A.L."/>
            <person name="Ruprecht R.M."/>
        </authorList>
    </citation>
    <scope>NUCLEOTIDE SEQUENCE [LARGE SCALE GENOMIC DNA]</scope>
    <source>
        <strain evidence="5 6">CECT 8899</strain>
    </source>
</reference>
<organism evidence="5 6">
    <name type="scientific">Flavimaricola marinus</name>
    <dbReference type="NCBI Taxonomy" id="1819565"/>
    <lineage>
        <taxon>Bacteria</taxon>
        <taxon>Pseudomonadati</taxon>
        <taxon>Pseudomonadota</taxon>
        <taxon>Alphaproteobacteria</taxon>
        <taxon>Rhodobacterales</taxon>
        <taxon>Paracoccaceae</taxon>
        <taxon>Flavimaricola</taxon>
    </lineage>
</organism>
<evidence type="ECO:0000256" key="3">
    <source>
        <dbReference type="SAM" id="Phobius"/>
    </source>
</evidence>
<dbReference type="InterPro" id="IPR003362">
    <property type="entry name" value="Bact_transf"/>
</dbReference>
<keyword evidence="3" id="KW-0472">Membrane</keyword>
<dbReference type="GO" id="GO:0000271">
    <property type="term" value="P:polysaccharide biosynthetic process"/>
    <property type="evidence" value="ECO:0007669"/>
    <property type="project" value="UniProtKB-KW"/>
</dbReference>
<dbReference type="Proteomes" id="UP000201613">
    <property type="component" value="Unassembled WGS sequence"/>
</dbReference>
<comment type="similarity">
    <text evidence="1">Belongs to the bacterial sugar transferase family.</text>
</comment>
<dbReference type="GO" id="GO:0016780">
    <property type="term" value="F:phosphotransferase activity, for other substituted phosphate groups"/>
    <property type="evidence" value="ECO:0007669"/>
    <property type="project" value="TreeGrafter"/>
</dbReference>
<name>A0A238LAE5_9RHOB</name>
<dbReference type="EMBL" id="FXZK01000001">
    <property type="protein sequence ID" value="SMY06533.1"/>
    <property type="molecule type" value="Genomic_DNA"/>
</dbReference>
<evidence type="ECO:0000259" key="4">
    <source>
        <dbReference type="Pfam" id="PF02397"/>
    </source>
</evidence>
<keyword evidence="5" id="KW-0808">Transferase</keyword>
<gene>
    <name evidence="5" type="primary">tuaA</name>
    <name evidence="5" type="ORF">LOM8899_00660</name>
</gene>
<dbReference type="PANTHER" id="PTHR30576:SF20">
    <property type="entry name" value="QUINOVOSAMINEPHOSPHOTRANSFERAE-RELATED"/>
    <property type="match status" value="1"/>
</dbReference>
<keyword evidence="2" id="KW-0270">Exopolysaccharide synthesis</keyword>
<keyword evidence="6" id="KW-1185">Reference proteome</keyword>
<dbReference type="AlphaFoldDB" id="A0A238LAE5"/>
<keyword evidence="3" id="KW-1133">Transmembrane helix</keyword>
<proteinExistence type="inferred from homology"/>
<accession>A0A238LAE5</accession>
<protein>
    <submittedName>
        <fullName evidence="5">Putative undecaprenyl-phosphate N-acetylgalactosaminyl 1-phosphate transferase</fullName>
        <ecNumber evidence="5">2.7.8.-</ecNumber>
    </submittedName>
</protein>
<dbReference type="OrthoDB" id="9808602at2"/>
<evidence type="ECO:0000256" key="1">
    <source>
        <dbReference type="ARBA" id="ARBA00006464"/>
    </source>
</evidence>
<evidence type="ECO:0000256" key="2">
    <source>
        <dbReference type="ARBA" id="ARBA00023169"/>
    </source>
</evidence>
<dbReference type="RefSeq" id="WP_093990698.1">
    <property type="nucleotide sequence ID" value="NZ_FXZK01000001.1"/>
</dbReference>